<keyword evidence="4 9" id="KW-0812">Transmembrane</keyword>
<evidence type="ECO:0000256" key="4">
    <source>
        <dbReference type="ARBA" id="ARBA00022692"/>
    </source>
</evidence>
<protein>
    <submittedName>
        <fullName evidence="11">Biopolymer transport protein ExbB</fullName>
    </submittedName>
</protein>
<comment type="subcellular location">
    <subcellularLocation>
        <location evidence="1">Cell membrane</location>
        <topology evidence="1">Multi-pass membrane protein</topology>
    </subcellularLocation>
    <subcellularLocation>
        <location evidence="8">Membrane</location>
        <topology evidence="8">Multi-pass membrane protein</topology>
    </subcellularLocation>
</comment>
<dbReference type="RefSeq" id="WP_237263221.1">
    <property type="nucleotide sequence ID" value="NZ_AP024202.1"/>
</dbReference>
<name>A0ABN6CV54_9GAMM</name>
<keyword evidence="6 9" id="KW-1133">Transmembrane helix</keyword>
<evidence type="ECO:0000256" key="3">
    <source>
        <dbReference type="ARBA" id="ARBA00022475"/>
    </source>
</evidence>
<reference evidence="11" key="1">
    <citation type="journal article" date="2022" name="Arch. Microbiol.">
        <title>Thiomicrorhabdus immobilis sp. nov., a mesophilic sulfur-oxidizing bacterium isolated from sediment of a brackish lake in northern Japan.</title>
        <authorList>
            <person name="Kojima H."/>
            <person name="Mochizuki J."/>
            <person name="Kanda M."/>
            <person name="Watanabe T."/>
            <person name="Fukui M."/>
        </authorList>
    </citation>
    <scope>NUCLEOTIDE SEQUENCE</scope>
    <source>
        <strain evidence="11">Am19</strain>
    </source>
</reference>
<dbReference type="PANTHER" id="PTHR30625">
    <property type="entry name" value="PROTEIN TOLQ"/>
    <property type="match status" value="1"/>
</dbReference>
<keyword evidence="12" id="KW-1185">Reference proteome</keyword>
<evidence type="ECO:0000259" key="10">
    <source>
        <dbReference type="Pfam" id="PF01618"/>
    </source>
</evidence>
<dbReference type="InterPro" id="IPR050790">
    <property type="entry name" value="ExbB/TolQ_transport"/>
</dbReference>
<dbReference type="PANTHER" id="PTHR30625:SF15">
    <property type="entry name" value="BIOPOLYMER TRANSPORT PROTEIN EXBB"/>
    <property type="match status" value="1"/>
</dbReference>
<keyword evidence="5 8" id="KW-0653">Protein transport</keyword>
<feature type="transmembrane region" description="Helical" evidence="9">
    <location>
        <begin position="95"/>
        <end position="121"/>
    </location>
</feature>
<keyword evidence="7 9" id="KW-0472">Membrane</keyword>
<evidence type="ECO:0000256" key="9">
    <source>
        <dbReference type="SAM" id="Phobius"/>
    </source>
</evidence>
<dbReference type="Pfam" id="PF01618">
    <property type="entry name" value="MotA_ExbB"/>
    <property type="match status" value="1"/>
</dbReference>
<dbReference type="InterPro" id="IPR002898">
    <property type="entry name" value="MotA_ExbB_proton_chnl"/>
</dbReference>
<organism evidence="11 12">
    <name type="scientific">Thiomicrorhabdus immobilis</name>
    <dbReference type="NCBI Taxonomy" id="2791037"/>
    <lineage>
        <taxon>Bacteria</taxon>
        <taxon>Pseudomonadati</taxon>
        <taxon>Pseudomonadota</taxon>
        <taxon>Gammaproteobacteria</taxon>
        <taxon>Thiotrichales</taxon>
        <taxon>Piscirickettsiaceae</taxon>
        <taxon>Thiomicrorhabdus</taxon>
    </lineage>
</organism>
<dbReference type="Proteomes" id="UP001054820">
    <property type="component" value="Chromosome"/>
</dbReference>
<keyword evidence="2 8" id="KW-0813">Transport</keyword>
<evidence type="ECO:0000256" key="7">
    <source>
        <dbReference type="ARBA" id="ARBA00023136"/>
    </source>
</evidence>
<accession>A0ABN6CV54</accession>
<feature type="domain" description="MotA/TolQ/ExbB proton channel" evidence="10">
    <location>
        <begin position="51"/>
        <end position="133"/>
    </location>
</feature>
<evidence type="ECO:0000256" key="8">
    <source>
        <dbReference type="RuleBase" id="RU004057"/>
    </source>
</evidence>
<evidence type="ECO:0000256" key="5">
    <source>
        <dbReference type="ARBA" id="ARBA00022927"/>
    </source>
</evidence>
<proteinExistence type="inferred from homology"/>
<evidence type="ECO:0000313" key="11">
    <source>
        <dbReference type="EMBL" id="BCN92890.1"/>
    </source>
</evidence>
<sequence>MELIKTYLDLTVFGLLGLMGFIALWVTVERIIFYRNLRLESYDQQVLLNIDLTRNLTILSTIGANTPFVGLLGTVIGILITFYDIGQNQAIETGAIMVGLALALKATAAGIAIAIPTIIAYNGLLRKVEVINSLYSIHQPANPATKTL</sequence>
<comment type="similarity">
    <text evidence="8">Belongs to the exbB/tolQ family.</text>
</comment>
<feature type="transmembrane region" description="Helical" evidence="9">
    <location>
        <begin position="62"/>
        <end position="83"/>
    </location>
</feature>
<dbReference type="NCBIfam" id="TIGR02805">
    <property type="entry name" value="exbB2"/>
    <property type="match status" value="1"/>
</dbReference>
<evidence type="ECO:0000256" key="1">
    <source>
        <dbReference type="ARBA" id="ARBA00004651"/>
    </source>
</evidence>
<evidence type="ECO:0000256" key="6">
    <source>
        <dbReference type="ARBA" id="ARBA00022989"/>
    </source>
</evidence>
<keyword evidence="3" id="KW-1003">Cell membrane</keyword>
<evidence type="ECO:0000313" key="12">
    <source>
        <dbReference type="Proteomes" id="UP001054820"/>
    </source>
</evidence>
<dbReference type="EMBL" id="AP024202">
    <property type="protein sequence ID" value="BCN92890.1"/>
    <property type="molecule type" value="Genomic_DNA"/>
</dbReference>
<dbReference type="InterPro" id="IPR014172">
    <property type="entry name" value="TonB_ExbB_2"/>
</dbReference>
<evidence type="ECO:0000256" key="2">
    <source>
        <dbReference type="ARBA" id="ARBA00022448"/>
    </source>
</evidence>
<gene>
    <name evidence="11" type="primary">exbB</name>
    <name evidence="11" type="ORF">THMIRHAM_06750</name>
</gene>
<feature type="transmembrane region" description="Helical" evidence="9">
    <location>
        <begin position="6"/>
        <end position="28"/>
    </location>
</feature>